<evidence type="ECO:0000313" key="4">
    <source>
        <dbReference type="EMBL" id="PZA14778.1"/>
    </source>
</evidence>
<accession>A0A323V3N5</accession>
<dbReference type="SUPFAM" id="SSF53474">
    <property type="entry name" value="alpha/beta-Hydrolases"/>
    <property type="match status" value="1"/>
</dbReference>
<proteinExistence type="inferred from homology"/>
<comment type="similarity">
    <text evidence="1">Belongs to the AB hydrolase superfamily. AB hydrolase 2 family.</text>
</comment>
<dbReference type="PANTHER" id="PTHR10655:SF17">
    <property type="entry name" value="LYSOPHOSPHOLIPASE-LIKE PROTEIN 1"/>
    <property type="match status" value="1"/>
</dbReference>
<evidence type="ECO:0000256" key="1">
    <source>
        <dbReference type="ARBA" id="ARBA00006499"/>
    </source>
</evidence>
<dbReference type="RefSeq" id="WP_110528959.1">
    <property type="nucleotide sequence ID" value="NZ_QKOE01000022.1"/>
</dbReference>
<dbReference type="InterPro" id="IPR029058">
    <property type="entry name" value="AB_hydrolase_fold"/>
</dbReference>
<gene>
    <name evidence="4" type="ORF">DNK49_20060</name>
</gene>
<keyword evidence="2" id="KW-0378">Hydrolase</keyword>
<keyword evidence="5" id="KW-1185">Reference proteome</keyword>
<organism evidence="4 5">
    <name type="scientific">Parazoarcus communis SWub3 = DSM 12120</name>
    <dbReference type="NCBI Taxonomy" id="1121029"/>
    <lineage>
        <taxon>Bacteria</taxon>
        <taxon>Pseudomonadati</taxon>
        <taxon>Pseudomonadota</taxon>
        <taxon>Betaproteobacteria</taxon>
        <taxon>Rhodocyclales</taxon>
        <taxon>Zoogloeaceae</taxon>
        <taxon>Parazoarcus</taxon>
    </lineage>
</organism>
<comment type="caution">
    <text evidence="4">The sequence shown here is derived from an EMBL/GenBank/DDBJ whole genome shotgun (WGS) entry which is preliminary data.</text>
</comment>
<dbReference type="Gene3D" id="3.40.50.1820">
    <property type="entry name" value="alpha/beta hydrolase"/>
    <property type="match status" value="1"/>
</dbReference>
<feature type="domain" description="Phospholipase/carboxylesterase/thioesterase" evidence="3">
    <location>
        <begin position="17"/>
        <end position="217"/>
    </location>
</feature>
<dbReference type="AlphaFoldDB" id="A0A323V3N5"/>
<name>A0A323V3N5_9RHOO</name>
<dbReference type="EMBL" id="QKOE01000022">
    <property type="protein sequence ID" value="PZA14778.1"/>
    <property type="molecule type" value="Genomic_DNA"/>
</dbReference>
<reference evidence="4 5" key="1">
    <citation type="submission" date="2018-06" db="EMBL/GenBank/DDBJ databases">
        <title>Azoarcus communis strain SWub3 genome.</title>
        <authorList>
            <person name="Zorraquino Salvo V."/>
            <person name="Toubiana D."/>
            <person name="Blumwald E."/>
        </authorList>
    </citation>
    <scope>NUCLEOTIDE SEQUENCE [LARGE SCALE GENOMIC DNA]</scope>
    <source>
        <strain evidence="4 5">SWub3</strain>
    </source>
</reference>
<protein>
    <submittedName>
        <fullName evidence="4">Carboxylesterase</fullName>
    </submittedName>
</protein>
<dbReference type="Proteomes" id="UP000248259">
    <property type="component" value="Unassembled WGS sequence"/>
</dbReference>
<evidence type="ECO:0000256" key="2">
    <source>
        <dbReference type="ARBA" id="ARBA00022801"/>
    </source>
</evidence>
<evidence type="ECO:0000259" key="3">
    <source>
        <dbReference type="Pfam" id="PF02230"/>
    </source>
</evidence>
<dbReference type="InterPro" id="IPR050565">
    <property type="entry name" value="LYPA1-2/EST-like"/>
</dbReference>
<dbReference type="Pfam" id="PF02230">
    <property type="entry name" value="Abhydrolase_2"/>
    <property type="match status" value="1"/>
</dbReference>
<evidence type="ECO:0000313" key="5">
    <source>
        <dbReference type="Proteomes" id="UP000248259"/>
    </source>
</evidence>
<dbReference type="OrthoDB" id="9801763at2"/>
<sequence length="223" mass="24023">MNTKLPECIELETAPQPSHSLIWLHGLGADGNDFVPVIPELELPSTVALRCIFPHAPLQAVTCNGGYVMRAWYDILSLSPNERRIDVAGLQASCAAVEALIDREVARGIPDSRIILAGFSQGGAVAYSVAFGRTAPLAGVIALSTYIPSPELLTCLDQHTHLPVFVAHGDEDAVVSPAMGQAARQRLLDAGLKPEWRTYPMGHQVCRPELRDLGRWIAGLVST</sequence>
<dbReference type="PANTHER" id="PTHR10655">
    <property type="entry name" value="LYSOPHOSPHOLIPASE-RELATED"/>
    <property type="match status" value="1"/>
</dbReference>
<dbReference type="InterPro" id="IPR003140">
    <property type="entry name" value="PLipase/COase/thioEstase"/>
</dbReference>
<dbReference type="GO" id="GO:0016787">
    <property type="term" value="F:hydrolase activity"/>
    <property type="evidence" value="ECO:0007669"/>
    <property type="project" value="UniProtKB-KW"/>
</dbReference>